<evidence type="ECO:0000256" key="2">
    <source>
        <dbReference type="SAM" id="Coils"/>
    </source>
</evidence>
<evidence type="ECO:0000256" key="3">
    <source>
        <dbReference type="SAM" id="Phobius"/>
    </source>
</evidence>
<organism evidence="4 5">
    <name type="scientific">Orrella daihaiensis</name>
    <dbReference type="NCBI Taxonomy" id="2782176"/>
    <lineage>
        <taxon>Bacteria</taxon>
        <taxon>Pseudomonadati</taxon>
        <taxon>Pseudomonadota</taxon>
        <taxon>Betaproteobacteria</taxon>
        <taxon>Burkholderiales</taxon>
        <taxon>Alcaligenaceae</taxon>
        <taxon>Orrella</taxon>
    </lineage>
</organism>
<evidence type="ECO:0000313" key="4">
    <source>
        <dbReference type="EMBL" id="UOD49980.1"/>
    </source>
</evidence>
<evidence type="ECO:0000313" key="5">
    <source>
        <dbReference type="Proteomes" id="UP000831607"/>
    </source>
</evidence>
<dbReference type="PANTHER" id="PTHR30097">
    <property type="entry name" value="CATION EFFLUX SYSTEM PROTEIN CUSB"/>
    <property type="match status" value="1"/>
</dbReference>
<dbReference type="RefSeq" id="WP_243478375.1">
    <property type="nucleotide sequence ID" value="NZ_CP063982.1"/>
</dbReference>
<dbReference type="Proteomes" id="UP000831607">
    <property type="component" value="Chromosome"/>
</dbReference>
<keyword evidence="3" id="KW-0812">Transmembrane</keyword>
<keyword evidence="3" id="KW-1133">Transmembrane helix</keyword>
<proteinExistence type="predicted"/>
<keyword evidence="3" id="KW-0472">Membrane</keyword>
<dbReference type="EMBL" id="CP063982">
    <property type="protein sequence ID" value="UOD49980.1"/>
    <property type="molecule type" value="Genomic_DNA"/>
</dbReference>
<feature type="coiled-coil region" evidence="2">
    <location>
        <begin position="156"/>
        <end position="207"/>
    </location>
</feature>
<evidence type="ECO:0000256" key="1">
    <source>
        <dbReference type="ARBA" id="ARBA00022448"/>
    </source>
</evidence>
<dbReference type="InterPro" id="IPR051909">
    <property type="entry name" value="MFP_Cation_Efflux"/>
</dbReference>
<gene>
    <name evidence="4" type="ORF">DHf2319_11145</name>
</gene>
<feature type="transmembrane region" description="Helical" evidence="3">
    <location>
        <begin position="25"/>
        <end position="43"/>
    </location>
</feature>
<keyword evidence="5" id="KW-1185">Reference proteome</keyword>
<accession>A0ABY4AI66</accession>
<protein>
    <submittedName>
        <fullName evidence="4">HlyD family efflux transporter periplasmic adaptor subunit</fullName>
    </submittedName>
</protein>
<dbReference type="PANTHER" id="PTHR30097:SF4">
    <property type="entry name" value="SLR6042 PROTEIN"/>
    <property type="match status" value="1"/>
</dbReference>
<reference evidence="4 5" key="1">
    <citation type="submission" date="2020-11" db="EMBL/GenBank/DDBJ databases">
        <title>Algicoccus daihaiensis sp.nov., isolated from Daihai Lake in Inner Mongolia.</title>
        <authorList>
            <person name="Kai J."/>
        </authorList>
    </citation>
    <scope>NUCLEOTIDE SEQUENCE [LARGE SCALE GENOMIC DNA]</scope>
    <source>
        <strain evidence="5">f23</strain>
    </source>
</reference>
<keyword evidence="1" id="KW-0813">Transport</keyword>
<sequence length="350" mass="38726">MTEKTQQLPDPVLSRRATAGRFLRLVYGSIVIFLGLFLGWQIIKPLIYTQSAGSVVAPYYVVSTPYTARIVDLSVKSGTKVKEGQVVATVRSPEIDGLRADLLSSIAEQINKEADLRIRLLVATSSLESAQTRVSAAEECSAVIEQNPEQVTSVFRGQVLRECAQANAELARIEAEISETSKQIAAVHKAKNDIEEVKRLVDNAFNEGKQLAPIDGVVANHTANPGQSVTAGTSIVEIYDPTKLYVQWILAADRLIQPQAGAPVYVLDGNRVMRATIKEVYSISEQTQEGATVFSRVRSGQLVRIELAPEEAYPAYMTDVEVRYNYWRFMDQAVELYVDVMTSLGLWREQ</sequence>
<name>A0ABY4AI66_9BURK</name>
<dbReference type="Gene3D" id="2.40.50.100">
    <property type="match status" value="1"/>
</dbReference>
<keyword evidence="2" id="KW-0175">Coiled coil</keyword>